<dbReference type="Pfam" id="PF02752">
    <property type="entry name" value="Arrestin_C"/>
    <property type="match status" value="1"/>
</dbReference>
<evidence type="ECO:0000313" key="3">
    <source>
        <dbReference type="Proteomes" id="UP000694941"/>
    </source>
</evidence>
<dbReference type="SUPFAM" id="SSF81296">
    <property type="entry name" value="E set domains"/>
    <property type="match status" value="1"/>
</dbReference>
<dbReference type="InterPro" id="IPR050357">
    <property type="entry name" value="Arrestin_domain-protein"/>
</dbReference>
<dbReference type="PANTHER" id="PTHR11188:SF144">
    <property type="entry name" value="ARRESTIN C-TERMINAL-LIKE DOMAIN-CONTAINING PROTEIN"/>
    <property type="match status" value="1"/>
</dbReference>
<feature type="compositionally biased region" description="Basic and acidic residues" evidence="1">
    <location>
        <begin position="234"/>
        <end position="250"/>
    </location>
</feature>
<gene>
    <name evidence="4" type="primary">LOC106472987</name>
</gene>
<name>A0ABM1TMV5_LIMPO</name>
<dbReference type="RefSeq" id="XP_022257211.1">
    <property type="nucleotide sequence ID" value="XM_022401503.1"/>
</dbReference>
<dbReference type="SMART" id="SM01017">
    <property type="entry name" value="Arrestin_C"/>
    <property type="match status" value="1"/>
</dbReference>
<dbReference type="InterPro" id="IPR014756">
    <property type="entry name" value="Ig_E-set"/>
</dbReference>
<dbReference type="PANTHER" id="PTHR11188">
    <property type="entry name" value="ARRESTIN DOMAIN CONTAINING PROTEIN"/>
    <property type="match status" value="1"/>
</dbReference>
<dbReference type="GeneID" id="106472987"/>
<feature type="region of interest" description="Disordered" evidence="1">
    <location>
        <begin position="215"/>
        <end position="250"/>
    </location>
</feature>
<protein>
    <submittedName>
        <fullName evidence="4">Uncharacterized protein LOC106472987</fullName>
    </submittedName>
</protein>
<evidence type="ECO:0000256" key="1">
    <source>
        <dbReference type="SAM" id="MobiDB-lite"/>
    </source>
</evidence>
<proteinExistence type="predicted"/>
<feature type="domain" description="Arrestin C-terminal-like" evidence="2">
    <location>
        <begin position="15"/>
        <end position="149"/>
    </location>
</feature>
<evidence type="ECO:0000259" key="2">
    <source>
        <dbReference type="SMART" id="SM01017"/>
    </source>
</evidence>
<dbReference type="InterPro" id="IPR011022">
    <property type="entry name" value="Arrestin_C-like"/>
</dbReference>
<sequence>MVGQDKRAICCLCCKRGVVSLRSALERSAYCCGESIRLKADIDNQSEEVVRLKLKLVQYVEFFIDRGVLGINKETNHTVLEYRGDPIEPQTRSRFDSTNSLVVPVMPPTLIGICRLLQMYYVLKVWVEFEKSGDELHMNFPITIATCPFRIPNSNQQPQIEYDVSCEHVEGGMYIGPEFQLGQVYDGTLGIEDGNTVVLYRPVYVCVHHNRNSASVSQEQKDTGPSTSCLLGRRTSDAKISDDSDNTTRV</sequence>
<dbReference type="Gene3D" id="2.60.40.640">
    <property type="match status" value="1"/>
</dbReference>
<keyword evidence="3" id="KW-1185">Reference proteome</keyword>
<accession>A0ABM1TMV5</accession>
<dbReference type="InterPro" id="IPR014752">
    <property type="entry name" value="Arrestin-like_C"/>
</dbReference>
<dbReference type="Proteomes" id="UP000694941">
    <property type="component" value="Unplaced"/>
</dbReference>
<reference evidence="4" key="1">
    <citation type="submission" date="2025-08" db="UniProtKB">
        <authorList>
            <consortium name="RefSeq"/>
        </authorList>
    </citation>
    <scope>IDENTIFICATION</scope>
    <source>
        <tissue evidence="4">Muscle</tissue>
    </source>
</reference>
<evidence type="ECO:0000313" key="4">
    <source>
        <dbReference type="RefSeq" id="XP_022257211.1"/>
    </source>
</evidence>
<organism evidence="3 4">
    <name type="scientific">Limulus polyphemus</name>
    <name type="common">Atlantic horseshoe crab</name>
    <dbReference type="NCBI Taxonomy" id="6850"/>
    <lineage>
        <taxon>Eukaryota</taxon>
        <taxon>Metazoa</taxon>
        <taxon>Ecdysozoa</taxon>
        <taxon>Arthropoda</taxon>
        <taxon>Chelicerata</taxon>
        <taxon>Merostomata</taxon>
        <taxon>Xiphosura</taxon>
        <taxon>Limulidae</taxon>
        <taxon>Limulus</taxon>
    </lineage>
</organism>
<feature type="compositionally biased region" description="Polar residues" evidence="1">
    <location>
        <begin position="215"/>
        <end position="229"/>
    </location>
</feature>